<evidence type="ECO:0000313" key="9">
    <source>
        <dbReference type="EMBL" id="VDR41917.1"/>
    </source>
</evidence>
<organism evidence="9 10">
    <name type="scientific">Mycoplasmopsis caviae</name>
    <dbReference type="NCBI Taxonomy" id="55603"/>
    <lineage>
        <taxon>Bacteria</taxon>
        <taxon>Bacillati</taxon>
        <taxon>Mycoplasmatota</taxon>
        <taxon>Mycoplasmoidales</taxon>
        <taxon>Metamycoplasmataceae</taxon>
        <taxon>Mycoplasmopsis</taxon>
    </lineage>
</organism>
<keyword evidence="4 6" id="KW-0687">Ribonucleoprotein</keyword>
<evidence type="ECO:0000313" key="11">
    <source>
        <dbReference type="Proteomes" id="UP001058569"/>
    </source>
</evidence>
<dbReference type="GO" id="GO:0003735">
    <property type="term" value="F:structural constituent of ribosome"/>
    <property type="evidence" value="ECO:0007669"/>
    <property type="project" value="InterPro"/>
</dbReference>
<dbReference type="Proteomes" id="UP000280036">
    <property type="component" value="Unassembled WGS sequence"/>
</dbReference>
<dbReference type="EMBL" id="UZVY01000001">
    <property type="protein sequence ID" value="VDR41917.1"/>
    <property type="molecule type" value="Genomic_DNA"/>
</dbReference>
<dbReference type="InterPro" id="IPR038657">
    <property type="entry name" value="Ribosomal_bL19_sf"/>
</dbReference>
<comment type="function">
    <text evidence="1 6 7">This protein is located at the 30S-50S ribosomal subunit interface and may play a role in the structure and function of the aminoacyl-tRNA binding site.</text>
</comment>
<dbReference type="GO" id="GO:0006412">
    <property type="term" value="P:translation"/>
    <property type="evidence" value="ECO:0007669"/>
    <property type="project" value="UniProtKB-UniRule"/>
</dbReference>
<evidence type="ECO:0000256" key="1">
    <source>
        <dbReference type="ARBA" id="ARBA00002349"/>
    </source>
</evidence>
<sequence length="118" mass="13762">MRNKLIELVESSQLRTDFPEFRVGDNVKVHVRIREGEKERIQIFEGLVISKKESGTRNTFTVRKISFGIGVNRTFPLHSPMIASIEVVRSNKVRRAKLYYMKNRSGKSARLKEIKRTK</sequence>
<evidence type="ECO:0000256" key="4">
    <source>
        <dbReference type="ARBA" id="ARBA00023274"/>
    </source>
</evidence>
<dbReference type="PANTHER" id="PTHR15680">
    <property type="entry name" value="RIBOSOMAL PROTEIN L19"/>
    <property type="match status" value="1"/>
</dbReference>
<evidence type="ECO:0000256" key="5">
    <source>
        <dbReference type="ARBA" id="ARBA00035171"/>
    </source>
</evidence>
<dbReference type="Proteomes" id="UP001058569">
    <property type="component" value="Chromosome"/>
</dbReference>
<protein>
    <recommendedName>
        <fullName evidence="5 6">Large ribosomal subunit protein bL19</fullName>
    </recommendedName>
</protein>
<dbReference type="PANTHER" id="PTHR15680:SF9">
    <property type="entry name" value="LARGE RIBOSOMAL SUBUNIT PROTEIN BL19M"/>
    <property type="match status" value="1"/>
</dbReference>
<comment type="similarity">
    <text evidence="2 6 7">Belongs to the bacterial ribosomal protein bL19 family.</text>
</comment>
<dbReference type="HAMAP" id="MF_00402">
    <property type="entry name" value="Ribosomal_bL19"/>
    <property type="match status" value="1"/>
</dbReference>
<reference evidence="8" key="2">
    <citation type="submission" date="2022-07" db="EMBL/GenBank/DDBJ databases">
        <title>Complete genome of Mycoplasma caviae type strain G122.</title>
        <authorList>
            <person name="Spergser J."/>
        </authorList>
    </citation>
    <scope>NUCLEOTIDE SEQUENCE</scope>
    <source>
        <strain evidence="8">G122</strain>
    </source>
</reference>
<dbReference type="Gene3D" id="2.30.30.790">
    <property type="match status" value="1"/>
</dbReference>
<evidence type="ECO:0000256" key="6">
    <source>
        <dbReference type="HAMAP-Rule" id="MF_00402"/>
    </source>
</evidence>
<dbReference type="RefSeq" id="WP_126118166.1">
    <property type="nucleotide sequence ID" value="NZ_CP101806.1"/>
</dbReference>
<evidence type="ECO:0000313" key="8">
    <source>
        <dbReference type="EMBL" id="UUD35305.1"/>
    </source>
</evidence>
<dbReference type="PRINTS" id="PR00061">
    <property type="entry name" value="RIBOSOMALL19"/>
</dbReference>
<dbReference type="AlphaFoldDB" id="A0A3P8KWS6"/>
<dbReference type="NCBIfam" id="TIGR01024">
    <property type="entry name" value="rplS_bact"/>
    <property type="match status" value="1"/>
</dbReference>
<name>A0A3P8KWS6_9BACT</name>
<dbReference type="Pfam" id="PF01245">
    <property type="entry name" value="Ribosomal_L19"/>
    <property type="match status" value="1"/>
</dbReference>
<dbReference type="InterPro" id="IPR008991">
    <property type="entry name" value="Translation_prot_SH3-like_sf"/>
</dbReference>
<accession>A0A3P8KWS6</accession>
<dbReference type="PIRSF" id="PIRSF002191">
    <property type="entry name" value="Ribosomal_L19"/>
    <property type="match status" value="1"/>
</dbReference>
<dbReference type="OrthoDB" id="9803541at2"/>
<dbReference type="PROSITE" id="PS01015">
    <property type="entry name" value="RIBOSOMAL_L19"/>
    <property type="match status" value="1"/>
</dbReference>
<evidence type="ECO:0000256" key="3">
    <source>
        <dbReference type="ARBA" id="ARBA00022980"/>
    </source>
</evidence>
<dbReference type="InterPro" id="IPR018257">
    <property type="entry name" value="Ribosomal_bL19_CS"/>
</dbReference>
<evidence type="ECO:0000313" key="10">
    <source>
        <dbReference type="Proteomes" id="UP000280036"/>
    </source>
</evidence>
<dbReference type="SUPFAM" id="SSF50104">
    <property type="entry name" value="Translation proteins SH3-like domain"/>
    <property type="match status" value="1"/>
</dbReference>
<evidence type="ECO:0000256" key="2">
    <source>
        <dbReference type="ARBA" id="ARBA00005781"/>
    </source>
</evidence>
<keyword evidence="3 6" id="KW-0689">Ribosomal protein</keyword>
<gene>
    <name evidence="6 9" type="primary">rplS</name>
    <name evidence="9" type="ORF">NCTC10126_00406</name>
    <name evidence="8" type="ORF">NPA07_00285</name>
</gene>
<keyword evidence="11" id="KW-1185">Reference proteome</keyword>
<dbReference type="EMBL" id="CP101806">
    <property type="protein sequence ID" value="UUD35305.1"/>
    <property type="molecule type" value="Genomic_DNA"/>
</dbReference>
<reference evidence="9 10" key="1">
    <citation type="submission" date="2018-12" db="EMBL/GenBank/DDBJ databases">
        <authorList>
            <consortium name="Pathogen Informatics"/>
        </authorList>
    </citation>
    <scope>NUCLEOTIDE SEQUENCE [LARGE SCALE GENOMIC DNA]</scope>
    <source>
        <strain evidence="9 10">NCTC10126</strain>
    </source>
</reference>
<proteinExistence type="inferred from homology"/>
<dbReference type="FunFam" id="2.30.30.790:FF:000001">
    <property type="entry name" value="50S ribosomal protein L19"/>
    <property type="match status" value="1"/>
</dbReference>
<evidence type="ECO:0000256" key="7">
    <source>
        <dbReference type="RuleBase" id="RU000559"/>
    </source>
</evidence>
<dbReference type="InterPro" id="IPR001857">
    <property type="entry name" value="Ribosomal_bL19"/>
</dbReference>
<dbReference type="GO" id="GO:0022625">
    <property type="term" value="C:cytosolic large ribosomal subunit"/>
    <property type="evidence" value="ECO:0007669"/>
    <property type="project" value="TreeGrafter"/>
</dbReference>